<evidence type="ECO:0000256" key="2">
    <source>
        <dbReference type="SAM" id="SignalP"/>
    </source>
</evidence>
<feature type="transmembrane region" description="Helical" evidence="1">
    <location>
        <begin position="99"/>
        <end position="119"/>
    </location>
</feature>
<accession>A0A8W8KLH8</accession>
<reference evidence="3" key="1">
    <citation type="submission" date="2022-08" db="UniProtKB">
        <authorList>
            <consortium name="EnsemblMetazoa"/>
        </authorList>
    </citation>
    <scope>IDENTIFICATION</scope>
    <source>
        <strain evidence="3">05x7-T-G4-1.051#20</strain>
    </source>
</reference>
<feature type="signal peptide" evidence="2">
    <location>
        <begin position="1"/>
        <end position="17"/>
    </location>
</feature>
<sequence length="222" mass="25267">MKELLLLVTQIVLMVFSEDYPNSTCGDRCCLNFYKDWFHGRCVECPLGTHGVDCSGTCPPQYYGRFCHSKCDCPLHFCDRKFGCIYIPTKNGGNNPWKYVAFTLIGSITTVVAVGLIVFTRPWMIRKCKQEIKETDESQIGMSSIISNGNFIEENKYEENQSSPSRDETEAIHLYNMSAENNYAELRTSALSPIYNSPDDFNTDLMQRTLMLTRPGLKTSNK</sequence>
<evidence type="ECO:0000313" key="3">
    <source>
        <dbReference type="EnsemblMetazoa" id="G23997.1:cds"/>
    </source>
</evidence>
<proteinExistence type="predicted"/>
<keyword evidence="2" id="KW-0732">Signal</keyword>
<dbReference type="EnsemblMetazoa" id="G23997.1">
    <property type="protein sequence ID" value="G23997.1:cds"/>
    <property type="gene ID" value="G23997"/>
</dbReference>
<organism evidence="3 4">
    <name type="scientific">Magallana gigas</name>
    <name type="common">Pacific oyster</name>
    <name type="synonym">Crassostrea gigas</name>
    <dbReference type="NCBI Taxonomy" id="29159"/>
    <lineage>
        <taxon>Eukaryota</taxon>
        <taxon>Metazoa</taxon>
        <taxon>Spiralia</taxon>
        <taxon>Lophotrochozoa</taxon>
        <taxon>Mollusca</taxon>
        <taxon>Bivalvia</taxon>
        <taxon>Autobranchia</taxon>
        <taxon>Pteriomorphia</taxon>
        <taxon>Ostreida</taxon>
        <taxon>Ostreoidea</taxon>
        <taxon>Ostreidae</taxon>
        <taxon>Magallana</taxon>
    </lineage>
</organism>
<keyword evidence="4" id="KW-1185">Reference proteome</keyword>
<keyword evidence="1" id="KW-0812">Transmembrane</keyword>
<dbReference type="AlphaFoldDB" id="A0A8W8KLH8"/>
<dbReference type="OrthoDB" id="6144158at2759"/>
<name>A0A8W8KLH8_MAGGI</name>
<feature type="chain" id="PRO_5036469421" evidence="2">
    <location>
        <begin position="18"/>
        <end position="222"/>
    </location>
</feature>
<evidence type="ECO:0000256" key="1">
    <source>
        <dbReference type="SAM" id="Phobius"/>
    </source>
</evidence>
<protein>
    <submittedName>
        <fullName evidence="3">Uncharacterized protein</fullName>
    </submittedName>
</protein>
<dbReference type="Proteomes" id="UP000005408">
    <property type="component" value="Unassembled WGS sequence"/>
</dbReference>
<evidence type="ECO:0000313" key="4">
    <source>
        <dbReference type="Proteomes" id="UP000005408"/>
    </source>
</evidence>
<keyword evidence="1" id="KW-1133">Transmembrane helix</keyword>
<keyword evidence="1" id="KW-0472">Membrane</keyword>